<dbReference type="InterPro" id="IPR000838">
    <property type="entry name" value="RNA_pol_sigma70_ECF_CS"/>
</dbReference>
<dbReference type="InterPro" id="IPR024655">
    <property type="entry name" value="Asl1_glyco_hydro_catalytic"/>
</dbReference>
<feature type="domain" description="Asl1-like glycosyl hydrolase catalytic" evidence="4">
    <location>
        <begin position="398"/>
        <end position="619"/>
    </location>
</feature>
<dbReference type="PATRIC" id="fig|512565.3.peg.6418"/>
<dbReference type="InterPro" id="IPR014284">
    <property type="entry name" value="RNA_pol_sigma-70_dom"/>
</dbReference>
<evidence type="ECO:0000313" key="5">
    <source>
        <dbReference type="EMBL" id="BAL91636.1"/>
    </source>
</evidence>
<dbReference type="KEGG" id="ams:AMIS_64160"/>
<dbReference type="PANTHER" id="PTHR34154:SF3">
    <property type="entry name" value="ALKALI-SENSITIVE LINKAGE PROTEIN 1"/>
    <property type="match status" value="1"/>
</dbReference>
<keyword evidence="1" id="KW-0731">Sigma factor</keyword>
<evidence type="ECO:0000256" key="2">
    <source>
        <dbReference type="SAM" id="MobiDB-lite"/>
    </source>
</evidence>
<evidence type="ECO:0000259" key="3">
    <source>
        <dbReference type="Pfam" id="PF04542"/>
    </source>
</evidence>
<organism evidence="5 6">
    <name type="scientific">Actinoplanes missouriensis (strain ATCC 14538 / DSM 43046 / CBS 188.64 / JCM 3121 / NBRC 102363 / NCIMB 12654 / NRRL B-3342 / UNCC 431)</name>
    <dbReference type="NCBI Taxonomy" id="512565"/>
    <lineage>
        <taxon>Bacteria</taxon>
        <taxon>Bacillati</taxon>
        <taxon>Actinomycetota</taxon>
        <taxon>Actinomycetes</taxon>
        <taxon>Micromonosporales</taxon>
        <taxon>Micromonosporaceae</taxon>
        <taxon>Actinoplanes</taxon>
    </lineage>
</organism>
<dbReference type="SUPFAM" id="SSF88946">
    <property type="entry name" value="Sigma2 domain of RNA polymerase sigma factors"/>
    <property type="match status" value="1"/>
</dbReference>
<evidence type="ECO:0000313" key="6">
    <source>
        <dbReference type="Proteomes" id="UP000007882"/>
    </source>
</evidence>
<feature type="region of interest" description="Disordered" evidence="2">
    <location>
        <begin position="331"/>
        <end position="380"/>
    </location>
</feature>
<dbReference type="NCBIfam" id="TIGR02937">
    <property type="entry name" value="sigma70-ECF"/>
    <property type="match status" value="1"/>
</dbReference>
<keyword evidence="1" id="KW-0804">Transcription</keyword>
<name>I0HF49_ACTM4</name>
<evidence type="ECO:0000259" key="4">
    <source>
        <dbReference type="Pfam" id="PF11790"/>
    </source>
</evidence>
<dbReference type="GO" id="GO:0003677">
    <property type="term" value="F:DNA binding"/>
    <property type="evidence" value="ECO:0007669"/>
    <property type="project" value="UniProtKB-KW"/>
</dbReference>
<gene>
    <name evidence="5" type="ordered locus">AMIS_64160</name>
</gene>
<dbReference type="eggNOG" id="COG1595">
    <property type="taxonomic scope" value="Bacteria"/>
</dbReference>
<feature type="compositionally biased region" description="Low complexity" evidence="2">
    <location>
        <begin position="331"/>
        <end position="357"/>
    </location>
</feature>
<dbReference type="InterPro" id="IPR053183">
    <property type="entry name" value="ASL1"/>
</dbReference>
<dbReference type="STRING" id="512565.AMIS_64160"/>
<reference evidence="5 6" key="1">
    <citation type="submission" date="2012-02" db="EMBL/GenBank/DDBJ databases">
        <title>Complete genome sequence of Actinoplanes missouriensis 431 (= NBRC 102363).</title>
        <authorList>
            <person name="Ohnishi Y."/>
            <person name="Ishikawa J."/>
            <person name="Sekine M."/>
            <person name="Hosoyama A."/>
            <person name="Harada T."/>
            <person name="Narita H."/>
            <person name="Hata T."/>
            <person name="Konno Y."/>
            <person name="Tutikane K."/>
            <person name="Fujita N."/>
            <person name="Horinouchi S."/>
            <person name="Hayakawa M."/>
        </authorList>
    </citation>
    <scope>NUCLEOTIDE SEQUENCE [LARGE SCALE GENOMIC DNA]</scope>
    <source>
        <strain evidence="6">ATCC 14538 / DSM 43046 / CBS 188.64 / JCM 3121 / NBRC 102363 / NCIMB 12654 / NRRL B-3342 / UNCC 431</strain>
    </source>
</reference>
<evidence type="ECO:0000256" key="1">
    <source>
        <dbReference type="RuleBase" id="RU000716"/>
    </source>
</evidence>
<protein>
    <recommendedName>
        <fullName evidence="1">RNA polymerase sigma factor</fullName>
    </recommendedName>
</protein>
<feature type="domain" description="RNA polymerase sigma-70 region 2" evidence="3">
    <location>
        <begin position="31"/>
        <end position="96"/>
    </location>
</feature>
<dbReference type="Proteomes" id="UP000007882">
    <property type="component" value="Chromosome"/>
</dbReference>
<keyword evidence="1" id="KW-0238">DNA-binding</keyword>
<dbReference type="HOGENOM" id="CLU_419027_0_0_11"/>
<dbReference type="GO" id="GO:0006352">
    <property type="term" value="P:DNA-templated transcription initiation"/>
    <property type="evidence" value="ECO:0007669"/>
    <property type="project" value="InterPro"/>
</dbReference>
<dbReference type="Gene3D" id="1.10.1740.10">
    <property type="match status" value="1"/>
</dbReference>
<dbReference type="AlphaFoldDB" id="I0HF49"/>
<dbReference type="PROSITE" id="PS01063">
    <property type="entry name" value="SIGMA70_ECF"/>
    <property type="match status" value="1"/>
</dbReference>
<accession>I0HF49</accession>
<dbReference type="InterPro" id="IPR007627">
    <property type="entry name" value="RNA_pol_sigma70_r2"/>
</dbReference>
<dbReference type="Pfam" id="PF04542">
    <property type="entry name" value="Sigma70_r2"/>
    <property type="match status" value="1"/>
</dbReference>
<dbReference type="EMBL" id="AP012319">
    <property type="protein sequence ID" value="BAL91636.1"/>
    <property type="molecule type" value="Genomic_DNA"/>
</dbReference>
<keyword evidence="6" id="KW-1185">Reference proteome</keyword>
<sequence length="623" mass="66367">MPRKGGFMARQPDLATVIAARAGDPAAVDRLVAGYLPLVYTIVGRALEGHADVDDVVQEVMIRVLRNLGELREPESFRSWLVAITVRQVRERFRSRHSAPDELLDADLRDPGADFTDLAITRLELSGQRRETAEATRWLDEENRELLSLWWLEASGELTRDEIVDATGVGRQHAAVRIQRMKLQLETARAVVRALHRAPRCADLDALLISWDGRPGPLWRKRIARHTRECGVCASAWHDLIAAERLLAGMALVPLPPAYFTTLSGTPAAAPTASPTVTVSLPAKAGGSLAQKALAGMLAATAVAGGAALVVADRESPPPAARVAVAEPVALPASPSPAPSVSAPPSLAPSVAPSRSPSRPPSPQPSRKPSTAPPVTTGTSVKKGAAVWTFTGSKAALKDVGASWYYDWGPSDDDVPGPAGVAFVPMIWGAANVTTATLKQAAAEGDDWLLGFNEPDLAEQSNMTVEAALDAWPKLEATGMKLVSPAVAFGGDTAGGWLDRFMTGASERGLRVDAIALHWYGSDFSKAAVNQFLGYVDAVHQRYGKPIWITEFGLIDFGGSPRYPSDAQKVAFIKGATAGLEKRRFVARYAWFGLPAVGDSADFGLYKDGKTPTEAGKAYRAAG</sequence>
<dbReference type="InterPro" id="IPR013325">
    <property type="entry name" value="RNA_pol_sigma_r2"/>
</dbReference>
<dbReference type="PANTHER" id="PTHR34154">
    <property type="entry name" value="ALKALI-SENSITIVE LINKAGE PROTEIN 1"/>
    <property type="match status" value="1"/>
</dbReference>
<dbReference type="SUPFAM" id="SSF51445">
    <property type="entry name" value="(Trans)glycosidases"/>
    <property type="match status" value="1"/>
</dbReference>
<dbReference type="GO" id="GO:0071966">
    <property type="term" value="P:fungal-type cell wall polysaccharide metabolic process"/>
    <property type="evidence" value="ECO:0007669"/>
    <property type="project" value="TreeGrafter"/>
</dbReference>
<comment type="similarity">
    <text evidence="1">Belongs to the sigma-70 factor family. ECF subfamily.</text>
</comment>
<dbReference type="Pfam" id="PF11790">
    <property type="entry name" value="Glyco_hydro_cc"/>
    <property type="match status" value="1"/>
</dbReference>
<keyword evidence="1" id="KW-0805">Transcription regulation</keyword>
<dbReference type="Gene3D" id="3.20.20.80">
    <property type="entry name" value="Glycosidases"/>
    <property type="match status" value="1"/>
</dbReference>
<dbReference type="GO" id="GO:0016987">
    <property type="term" value="F:sigma factor activity"/>
    <property type="evidence" value="ECO:0007669"/>
    <property type="project" value="UniProtKB-KW"/>
</dbReference>
<dbReference type="InterPro" id="IPR017853">
    <property type="entry name" value="GH"/>
</dbReference>
<proteinExistence type="inferred from homology"/>